<gene>
    <name evidence="1" type="ORF">HX829_15605</name>
</gene>
<dbReference type="RefSeq" id="WP_177144470.1">
    <property type="nucleotide sequence ID" value="NZ_JACAPU010000016.1"/>
</dbReference>
<sequence length="237" mass="25924">MTSTSYHLKAIFVFLVCAFFLGGKVFAEDEIPPIPVKRGDTFVDLKAFESFLAHNGGEVNTTAAGDLAGMGEVQAVSTLSPDYQIFLLVHDKNGQLRLAAHTKLRDDRYRDLSVSLRVGKGSLFITLDTLQGVLGTYQFKRQPHGRLRLIGIKLHVSTLGPDPEDGEASHGGEGVVDTDFNLMTGKMLIKQLGNQPVTAQFSGPACYFEDFDFHLYICAESMKTADGASARKLMLPH</sequence>
<dbReference type="AlphaFoldDB" id="A0A7Y7WEW2"/>
<reference evidence="1 2" key="1">
    <citation type="submission" date="2020-04" db="EMBL/GenBank/DDBJ databases">
        <title>Molecular characterization of pseudomonads from Agaricus bisporus reveal novel blotch 2 pathogens in Western Europe.</title>
        <authorList>
            <person name="Taparia T."/>
            <person name="Krijger M."/>
            <person name="Haynes E."/>
            <person name="Elpinstone J.G."/>
            <person name="Noble R."/>
            <person name="Van Der Wolf J."/>
        </authorList>
    </citation>
    <scope>NUCLEOTIDE SEQUENCE [LARGE SCALE GENOMIC DNA]</scope>
    <source>
        <strain evidence="1 2">F1001</strain>
    </source>
</reference>
<evidence type="ECO:0000313" key="2">
    <source>
        <dbReference type="Proteomes" id="UP000582981"/>
    </source>
</evidence>
<proteinExistence type="predicted"/>
<protein>
    <submittedName>
        <fullName evidence="1">Uncharacterized protein</fullName>
    </submittedName>
</protein>
<evidence type="ECO:0000313" key="1">
    <source>
        <dbReference type="EMBL" id="NWB47916.1"/>
    </source>
</evidence>
<dbReference type="Proteomes" id="UP000582981">
    <property type="component" value="Unassembled WGS sequence"/>
</dbReference>
<accession>A0A7Y7WEW2</accession>
<organism evidence="1 2">
    <name type="scientific">Pseudomonas gingeri</name>
    <dbReference type="NCBI Taxonomy" id="117681"/>
    <lineage>
        <taxon>Bacteria</taxon>
        <taxon>Pseudomonadati</taxon>
        <taxon>Pseudomonadota</taxon>
        <taxon>Gammaproteobacteria</taxon>
        <taxon>Pseudomonadales</taxon>
        <taxon>Pseudomonadaceae</taxon>
        <taxon>Pseudomonas</taxon>
    </lineage>
</organism>
<name>A0A7Y7WEW2_9PSED</name>
<dbReference type="EMBL" id="JACAPU010000016">
    <property type="protein sequence ID" value="NWB47916.1"/>
    <property type="molecule type" value="Genomic_DNA"/>
</dbReference>
<comment type="caution">
    <text evidence="1">The sequence shown here is derived from an EMBL/GenBank/DDBJ whole genome shotgun (WGS) entry which is preliminary data.</text>
</comment>